<name>A0A8T1MKD8_CLOSI</name>
<dbReference type="PANTHER" id="PTHR14139">
    <property type="entry name" value="CALSYNTENIN"/>
    <property type="match status" value="1"/>
</dbReference>
<feature type="region of interest" description="Disordered" evidence="1">
    <location>
        <begin position="1001"/>
        <end position="1025"/>
    </location>
</feature>
<sequence length="1190" mass="132289">MNHYWLHIWVVNVLPIISAVNFVFPDGQSPGYTGFIWEGATKVHLNPHIQAVPNDDISHSGEICEIRVYDSEGGTSKFSAQITDRKNGFANVLLDKNAQETLKTASTFVQQLEALDCDAPPHVSERVPLTIHVIKQEGPVFDQPSYIFTVSQQSYKGTVVGTVQAIQQLKENEDAVASAICSYQIQPLEVPFSIDRYGVIRVQDRLQGSHPYMFRVTAEDCRRPTPRKATVDVMVRQIEEGCQPGWKGVPAYLEYTGGLYTPGNLLRPYQLRLDTCAGNCPDATIEARLELKSALKEYQLITASSDACLHDLEHLRLQRSLCDIYPATLTNLLPDPDKDIVAQLNRPPLGNPPRSIAPTQQWRFESSASSVWEVDPLRFGDDNQVNAFDAEFTVTFWLVRQPGEIPPPDATVEDKEETVICSQDQDEVNWRFFSISFRECRLIVRLMASFQYQMSDVDNEPRKKTVWMFGPLPEEYCRPSDLSRVTWHHYAITFSRSPWASTSEFISLQIDGQDLGMLGVPIETLLPANPPYIPSERRAKPRITVGACFDPITLLTRQHLNGELAGLTVLLGKTESPNNLRCIAQCGESLLVPNVLKYLREDITVNLTNNAITVYGQNASHVSEVLRAIAYIRTQPNVSPDYVAAVAQARNLTLSTKYKCSPNEPVSIPPNDIQLYVPRLDPPSPHEVEVARPIMTGSEWVNQGNKLERPSSSQAVLDRQAPGTDKDGGRSTPPLSLFIQGSDIIITEFPINNFGIPIFSDIKFVLPDESENLPGNAAKVILDSCHVWIASSGGTTGKKLAVSSNANDGEHIEWSLAQVMGIGLAGKNDQHGVQLVGRKPAGDYEQVLRTLHYVPPNLDNSDTGSAQDNPNSDSEYVSTIGLMCSVDYGRQTLQFYVKIVIESSESAQLHLSSNEAIERLSPNQQQLGAPHLAQSDQEKRMFGDGLRPVIKDHPVVSMKQSSKPVRPGPFMIAGIAIAVTLVIVLISFLVAALIRGRQRFHHQRQPGRRHRFPAKPADFGGASLKQDPTLRLTANPVGVMEYTGLGTVSENLYGSYRNLAPNQYIFSPPTHRKCNSSDSGPRLADLDEFDEDYLDQADEQFCESEENRTASDRSTPNGSFQNVQHQQGGMNDRKEELYRADEYGLEVHEWMDDGPERVPTLPTRRANNAEIWDIVSHHPPSVNGPAPVDV</sequence>
<dbReference type="GO" id="GO:0005509">
    <property type="term" value="F:calcium ion binding"/>
    <property type="evidence" value="ECO:0007669"/>
    <property type="project" value="InterPro"/>
</dbReference>
<gene>
    <name evidence="3" type="ORF">CSKR_104153</name>
</gene>
<dbReference type="GO" id="GO:0050806">
    <property type="term" value="P:positive regulation of synaptic transmission"/>
    <property type="evidence" value="ECO:0007669"/>
    <property type="project" value="TreeGrafter"/>
</dbReference>
<keyword evidence="2" id="KW-1133">Transmembrane helix</keyword>
<dbReference type="PANTHER" id="PTHR14139:SF2">
    <property type="entry name" value="CALSYNTENIN-1"/>
    <property type="match status" value="1"/>
</dbReference>
<keyword evidence="2" id="KW-0812">Transmembrane</keyword>
<organism evidence="3 4">
    <name type="scientific">Clonorchis sinensis</name>
    <name type="common">Chinese liver fluke</name>
    <dbReference type="NCBI Taxonomy" id="79923"/>
    <lineage>
        <taxon>Eukaryota</taxon>
        <taxon>Metazoa</taxon>
        <taxon>Spiralia</taxon>
        <taxon>Lophotrochozoa</taxon>
        <taxon>Platyhelminthes</taxon>
        <taxon>Trematoda</taxon>
        <taxon>Digenea</taxon>
        <taxon>Opisthorchiida</taxon>
        <taxon>Opisthorchiata</taxon>
        <taxon>Opisthorchiidae</taxon>
        <taxon>Clonorchis</taxon>
    </lineage>
</organism>
<feature type="compositionally biased region" description="Polar residues" evidence="1">
    <location>
        <begin position="704"/>
        <end position="715"/>
    </location>
</feature>
<evidence type="ECO:0000256" key="1">
    <source>
        <dbReference type="SAM" id="MobiDB-lite"/>
    </source>
</evidence>
<proteinExistence type="predicted"/>
<reference evidence="3 4" key="2">
    <citation type="journal article" date="2021" name="Genomics">
        <title>High-quality reference genome for Clonorchis sinensis.</title>
        <authorList>
            <person name="Young N.D."/>
            <person name="Stroehlein A.J."/>
            <person name="Kinkar L."/>
            <person name="Wang T."/>
            <person name="Sohn W.M."/>
            <person name="Chang B.C.H."/>
            <person name="Kaur P."/>
            <person name="Weisz D."/>
            <person name="Dudchenko O."/>
            <person name="Aiden E.L."/>
            <person name="Korhonen P.K."/>
            <person name="Gasser R.B."/>
        </authorList>
    </citation>
    <scope>NUCLEOTIDE SEQUENCE [LARGE SCALE GENOMIC DNA]</scope>
    <source>
        <strain evidence="3">Cs-k2</strain>
    </source>
</reference>
<dbReference type="Gene3D" id="2.60.40.60">
    <property type="entry name" value="Cadherins"/>
    <property type="match status" value="1"/>
</dbReference>
<accession>A0A8T1MKD8</accession>
<dbReference type="SUPFAM" id="SSF49313">
    <property type="entry name" value="Cadherin-like"/>
    <property type="match status" value="1"/>
</dbReference>
<protein>
    <submittedName>
        <fullName evidence="3">Calsyntenin-1</fullName>
    </submittedName>
</protein>
<dbReference type="InterPro" id="IPR015919">
    <property type="entry name" value="Cadherin-like_sf"/>
</dbReference>
<dbReference type="EMBL" id="NIRI02000042">
    <property type="protein sequence ID" value="KAG5449613.1"/>
    <property type="molecule type" value="Genomic_DNA"/>
</dbReference>
<feature type="region of interest" description="Disordered" evidence="1">
    <location>
        <begin position="704"/>
        <end position="733"/>
    </location>
</feature>
<dbReference type="CDD" id="cd11304">
    <property type="entry name" value="Cadherin_repeat"/>
    <property type="match status" value="1"/>
</dbReference>
<keyword evidence="2" id="KW-0472">Membrane</keyword>
<evidence type="ECO:0000256" key="2">
    <source>
        <dbReference type="SAM" id="Phobius"/>
    </source>
</evidence>
<dbReference type="GO" id="GO:0045211">
    <property type="term" value="C:postsynaptic membrane"/>
    <property type="evidence" value="ECO:0007669"/>
    <property type="project" value="TreeGrafter"/>
</dbReference>
<dbReference type="OrthoDB" id="10012272at2759"/>
<evidence type="ECO:0000313" key="3">
    <source>
        <dbReference type="EMBL" id="KAG5449613.1"/>
    </source>
</evidence>
<dbReference type="Proteomes" id="UP000286415">
    <property type="component" value="Unassembled WGS sequence"/>
</dbReference>
<feature type="compositionally biased region" description="Basic residues" evidence="1">
    <location>
        <begin position="1001"/>
        <end position="1013"/>
    </location>
</feature>
<feature type="region of interest" description="Disordered" evidence="1">
    <location>
        <begin position="1101"/>
        <end position="1132"/>
    </location>
</feature>
<feature type="transmembrane region" description="Helical" evidence="2">
    <location>
        <begin position="970"/>
        <end position="994"/>
    </location>
</feature>
<reference evidence="3 4" key="1">
    <citation type="journal article" date="2018" name="Biotechnol. Adv.">
        <title>Improved genomic resources and new bioinformatic workflow for the carcinogenic parasite Clonorchis sinensis: Biotechnological implications.</title>
        <authorList>
            <person name="Wang D."/>
            <person name="Korhonen P.K."/>
            <person name="Gasser R.B."/>
            <person name="Young N.D."/>
        </authorList>
    </citation>
    <scope>NUCLEOTIDE SEQUENCE [LARGE SCALE GENOMIC DNA]</scope>
    <source>
        <strain evidence="3">Cs-k2</strain>
    </source>
</reference>
<keyword evidence="4" id="KW-1185">Reference proteome</keyword>
<dbReference type="GO" id="GO:0009986">
    <property type="term" value="C:cell surface"/>
    <property type="evidence" value="ECO:0007669"/>
    <property type="project" value="TreeGrafter"/>
</dbReference>
<feature type="compositionally biased region" description="Polar residues" evidence="1">
    <location>
        <begin position="1112"/>
        <end position="1129"/>
    </location>
</feature>
<dbReference type="GO" id="GO:0051965">
    <property type="term" value="P:positive regulation of synapse assembly"/>
    <property type="evidence" value="ECO:0007669"/>
    <property type="project" value="TreeGrafter"/>
</dbReference>
<evidence type="ECO:0000313" key="4">
    <source>
        <dbReference type="Proteomes" id="UP000286415"/>
    </source>
</evidence>
<comment type="caution">
    <text evidence="3">The sequence shown here is derived from an EMBL/GenBank/DDBJ whole genome shotgun (WGS) entry which is preliminary data.</text>
</comment>
<dbReference type="AlphaFoldDB" id="A0A8T1MKD8"/>